<dbReference type="Proteomes" id="UP000509771">
    <property type="component" value="Chromosome"/>
</dbReference>
<dbReference type="GeneID" id="56058388"/>
<evidence type="ECO:0000313" key="2">
    <source>
        <dbReference type="Proteomes" id="UP000509771"/>
    </source>
</evidence>
<dbReference type="KEGG" id="ncl:C5F47_00225"/>
<dbReference type="EMBL" id="CP026993">
    <property type="protein sequence ID" value="QLH02122.1"/>
    <property type="molecule type" value="Genomic_DNA"/>
</dbReference>
<protein>
    <submittedName>
        <fullName evidence="1">Uncharacterized protein</fullName>
    </submittedName>
</protein>
<name>A0A7D5R5R3_9ARCH</name>
<sequence length="135" mass="15734">MVKKKEDEIPEWVTDEIQNAKFKKPEELKKQGYILEFYYEDNKLDAQLYDAVEDGRHIVTMDVAKDIKMDDLLKGEVYEFVFDQHKAPLSKKVSEFLEKEKEIDMKAIYQFNLKSLELLDVGSSGESAADDSEED</sequence>
<gene>
    <name evidence="1" type="ORF">C5F47_00225</name>
</gene>
<proteinExistence type="predicted"/>
<reference evidence="1 2" key="1">
    <citation type="submission" date="2018-02" db="EMBL/GenBank/DDBJ databases">
        <title>Complete genome of Nitrosopumilus cobalaminigenes HCA1.</title>
        <authorList>
            <person name="Qin W."/>
            <person name="Zheng Y."/>
            <person name="Stahl D.A."/>
        </authorList>
    </citation>
    <scope>NUCLEOTIDE SEQUENCE [LARGE SCALE GENOMIC DNA]</scope>
    <source>
        <strain evidence="1 2">HCA1</strain>
    </source>
</reference>
<evidence type="ECO:0000313" key="1">
    <source>
        <dbReference type="EMBL" id="QLH02122.1"/>
    </source>
</evidence>
<keyword evidence="2" id="KW-1185">Reference proteome</keyword>
<dbReference type="AlphaFoldDB" id="A0A7D5R5R3"/>
<dbReference type="RefSeq" id="WP_179360895.1">
    <property type="nucleotide sequence ID" value="NZ_CP026993.1"/>
</dbReference>
<dbReference type="OrthoDB" id="9099at2157"/>
<accession>A0A7D5R5R3</accession>
<organism evidence="1 2">
    <name type="scientific">Nitrosopumilus cobalaminigenes</name>
    <dbReference type="NCBI Taxonomy" id="1470066"/>
    <lineage>
        <taxon>Archaea</taxon>
        <taxon>Nitrososphaerota</taxon>
        <taxon>Nitrososphaeria</taxon>
        <taxon>Nitrosopumilales</taxon>
        <taxon>Nitrosopumilaceae</taxon>
        <taxon>Nitrosopumilus</taxon>
    </lineage>
</organism>